<dbReference type="Proteomes" id="UP000185739">
    <property type="component" value="Chromosome"/>
</dbReference>
<name>A0A1H5TSK5_9RHOO</name>
<evidence type="ECO:0000313" key="2">
    <source>
        <dbReference type="Proteomes" id="UP000185739"/>
    </source>
</evidence>
<dbReference type="SUPFAM" id="SSF55073">
    <property type="entry name" value="Nucleotide cyclase"/>
    <property type="match status" value="1"/>
</dbReference>
<dbReference type="PANTHER" id="PTHR44757:SF2">
    <property type="entry name" value="BIOFILM ARCHITECTURE MAINTENANCE PROTEIN MBAA"/>
    <property type="match status" value="1"/>
</dbReference>
<evidence type="ECO:0000313" key="1">
    <source>
        <dbReference type="EMBL" id="APR06012.1"/>
    </source>
</evidence>
<dbReference type="CDD" id="cd00156">
    <property type="entry name" value="REC"/>
    <property type="match status" value="1"/>
</dbReference>
<dbReference type="InterPro" id="IPR029787">
    <property type="entry name" value="Nucleotide_cyclase"/>
</dbReference>
<dbReference type="SUPFAM" id="SSF55785">
    <property type="entry name" value="PYP-like sensor domain (PAS domain)"/>
    <property type="match status" value="1"/>
</dbReference>
<gene>
    <name evidence="1" type="ORF">Tchl_3205</name>
</gene>
<organism evidence="1 2">
    <name type="scientific">Thauera chlorobenzoica</name>
    <dbReference type="NCBI Taxonomy" id="96773"/>
    <lineage>
        <taxon>Bacteria</taxon>
        <taxon>Pseudomonadati</taxon>
        <taxon>Pseudomonadota</taxon>
        <taxon>Betaproteobacteria</taxon>
        <taxon>Rhodocyclales</taxon>
        <taxon>Zoogloeaceae</taxon>
        <taxon>Thauera</taxon>
    </lineage>
</organism>
<dbReference type="InterPro" id="IPR001633">
    <property type="entry name" value="EAL_dom"/>
</dbReference>
<accession>A0A1H5TSK5</accession>
<dbReference type="InterPro" id="IPR043128">
    <property type="entry name" value="Rev_trsase/Diguanyl_cyclase"/>
</dbReference>
<dbReference type="Pfam" id="PF00990">
    <property type="entry name" value="GGDEF"/>
    <property type="match status" value="1"/>
</dbReference>
<protein>
    <submittedName>
        <fullName evidence="1">Diguanylate cyclase</fullName>
    </submittedName>
</protein>
<dbReference type="PROSITE" id="PS50113">
    <property type="entry name" value="PAC"/>
    <property type="match status" value="1"/>
</dbReference>
<dbReference type="SUPFAM" id="SSF141868">
    <property type="entry name" value="EAL domain-like"/>
    <property type="match status" value="1"/>
</dbReference>
<sequence length="715" mass="78727">MTTKLDLLLVEDNASDAGLIVRHLRKAGFEFDYVQIDTEPELRSALQQRRWSAVLCDYSLCGFDAGVALDAVQQTGFDLPFIVVSGEISDDKASRLMRAGAHDYVMKDNLARLAPALARELDEVHQRRARRAAERSADEHARRLQRSQQVIDSLREGITVTDLQGTIVDVNPSFELITGYSRAEVLGCNPRILKSGRHPPAFYETLWHTLVTTGTWRGEIWNRRKNGEIYPELLTLSAVRGDDGLPTHYVAVFSDLSKEKQTEAHIHWLTNHDALTGLANRQLFMDRLQQAIEAAENSDQDGAAVLLLDLDRFRRINESLGQEAGDKLLQHIAERIQSCLRGRASAARLGSDEFLVLLPQFADTDAIAACAHRILDEIARPCMIGGHEISVTASLGISVFPDDGRSAAELLRAAEAARAPIRHGHHNRLHFFTSGMDNQARRWMEIESELRQALERRELQLYYQPLLCARDGRIRSLEALARWHSPVLGWVSPAEFVPVAEESGLIVDIGDWVLRTACAQARRWQDDGLPPVRVAVNVSAHQIATGALPERIREVLARTGLPAGQLEIELTESTMMADTEFASAQVETISRMGVSVALDDFGTGYSSLAYLSRFALNKVKIDRSFVHKLASDPKSTTIIAATVGLARGLGLQVVAEGVETEAQQRTLIAAGCDALQGYLFSPPVAAADLSRLTALFAPCEPYATPLPGRSAPAPG</sequence>
<proteinExistence type="predicted"/>
<dbReference type="InterPro" id="IPR000160">
    <property type="entry name" value="GGDEF_dom"/>
</dbReference>
<dbReference type="SMART" id="SM00086">
    <property type="entry name" value="PAC"/>
    <property type="match status" value="1"/>
</dbReference>
<keyword evidence="2" id="KW-1185">Reference proteome</keyword>
<dbReference type="SUPFAM" id="SSF52172">
    <property type="entry name" value="CheY-like"/>
    <property type="match status" value="1"/>
</dbReference>
<dbReference type="CDD" id="cd00130">
    <property type="entry name" value="PAS"/>
    <property type="match status" value="1"/>
</dbReference>
<dbReference type="PROSITE" id="PS50112">
    <property type="entry name" value="PAS"/>
    <property type="match status" value="1"/>
</dbReference>
<dbReference type="InterPro" id="IPR001610">
    <property type="entry name" value="PAC"/>
</dbReference>
<dbReference type="FunFam" id="3.20.20.450:FF:000001">
    <property type="entry name" value="Cyclic di-GMP phosphodiesterase yahA"/>
    <property type="match status" value="1"/>
</dbReference>
<dbReference type="AlphaFoldDB" id="A0A1H5TSK5"/>
<dbReference type="InterPro" id="IPR035965">
    <property type="entry name" value="PAS-like_dom_sf"/>
</dbReference>
<dbReference type="OrthoDB" id="9813903at2"/>
<dbReference type="CDD" id="cd01948">
    <property type="entry name" value="EAL"/>
    <property type="match status" value="1"/>
</dbReference>
<dbReference type="Pfam" id="PF00072">
    <property type="entry name" value="Response_reg"/>
    <property type="match status" value="1"/>
</dbReference>
<dbReference type="EMBL" id="CP018839">
    <property type="protein sequence ID" value="APR06012.1"/>
    <property type="molecule type" value="Genomic_DNA"/>
</dbReference>
<dbReference type="CDD" id="cd01949">
    <property type="entry name" value="GGDEF"/>
    <property type="match status" value="1"/>
</dbReference>
<dbReference type="InterPro" id="IPR011006">
    <property type="entry name" value="CheY-like_superfamily"/>
</dbReference>
<dbReference type="Pfam" id="PF13426">
    <property type="entry name" value="PAS_9"/>
    <property type="match status" value="1"/>
</dbReference>
<dbReference type="InterPro" id="IPR000700">
    <property type="entry name" value="PAS-assoc_C"/>
</dbReference>
<dbReference type="SMART" id="SM00052">
    <property type="entry name" value="EAL"/>
    <property type="match status" value="1"/>
</dbReference>
<dbReference type="NCBIfam" id="TIGR00254">
    <property type="entry name" value="GGDEF"/>
    <property type="match status" value="1"/>
</dbReference>
<dbReference type="Gene3D" id="3.40.50.2300">
    <property type="match status" value="1"/>
</dbReference>
<dbReference type="SMART" id="SM00448">
    <property type="entry name" value="REC"/>
    <property type="match status" value="1"/>
</dbReference>
<dbReference type="PROSITE" id="PS50110">
    <property type="entry name" value="RESPONSE_REGULATORY"/>
    <property type="match status" value="1"/>
</dbReference>
<dbReference type="PROSITE" id="PS50887">
    <property type="entry name" value="GGDEF"/>
    <property type="match status" value="1"/>
</dbReference>
<dbReference type="Gene3D" id="3.30.450.20">
    <property type="entry name" value="PAS domain"/>
    <property type="match status" value="1"/>
</dbReference>
<dbReference type="Gene3D" id="3.30.70.270">
    <property type="match status" value="1"/>
</dbReference>
<reference evidence="1 2" key="1">
    <citation type="submission" date="2016-12" db="EMBL/GenBank/DDBJ databases">
        <title>Complete genome sequence of Thauera chlorobenzoica, a Betaproteobacterium degrading haloaromatics anaerobically to CO2 and halides.</title>
        <authorList>
            <person name="Goris T."/>
            <person name="Mergelsberg M."/>
            <person name="Boll M."/>
        </authorList>
    </citation>
    <scope>NUCLEOTIDE SEQUENCE [LARGE SCALE GENOMIC DNA]</scope>
    <source>
        <strain evidence="1 2">3CB1</strain>
    </source>
</reference>
<dbReference type="InterPro" id="IPR052155">
    <property type="entry name" value="Biofilm_reg_signaling"/>
</dbReference>
<dbReference type="Pfam" id="PF00563">
    <property type="entry name" value="EAL"/>
    <property type="match status" value="1"/>
</dbReference>
<dbReference type="STRING" id="96773.Tchl_3205"/>
<dbReference type="Gene3D" id="3.20.20.450">
    <property type="entry name" value="EAL domain"/>
    <property type="match status" value="1"/>
</dbReference>
<dbReference type="PROSITE" id="PS50883">
    <property type="entry name" value="EAL"/>
    <property type="match status" value="1"/>
</dbReference>
<dbReference type="InterPro" id="IPR001789">
    <property type="entry name" value="Sig_transdc_resp-reg_receiver"/>
</dbReference>
<dbReference type="RefSeq" id="WP_075149261.1">
    <property type="nucleotide sequence ID" value="NZ_CP018839.1"/>
</dbReference>
<dbReference type="GO" id="GO:0000160">
    <property type="term" value="P:phosphorelay signal transduction system"/>
    <property type="evidence" value="ECO:0007669"/>
    <property type="project" value="InterPro"/>
</dbReference>
<dbReference type="NCBIfam" id="TIGR00229">
    <property type="entry name" value="sensory_box"/>
    <property type="match status" value="1"/>
</dbReference>
<dbReference type="PANTHER" id="PTHR44757">
    <property type="entry name" value="DIGUANYLATE CYCLASE DGCP"/>
    <property type="match status" value="1"/>
</dbReference>
<dbReference type="InterPro" id="IPR035919">
    <property type="entry name" value="EAL_sf"/>
</dbReference>
<dbReference type="InterPro" id="IPR000014">
    <property type="entry name" value="PAS"/>
</dbReference>
<dbReference type="SMART" id="SM00091">
    <property type="entry name" value="PAS"/>
    <property type="match status" value="1"/>
</dbReference>
<dbReference type="KEGG" id="tcl:Tchl_3205"/>
<dbReference type="SMART" id="SM00267">
    <property type="entry name" value="GGDEF"/>
    <property type="match status" value="1"/>
</dbReference>